<dbReference type="Pfam" id="PF13568">
    <property type="entry name" value="OMP_b-brl_2"/>
    <property type="match status" value="1"/>
</dbReference>
<dbReference type="EMBL" id="UGQL01000001">
    <property type="protein sequence ID" value="STZ26755.1"/>
    <property type="molecule type" value="Genomic_DNA"/>
</dbReference>
<sequence>MKKLGLLFSILLTSFAFNSYAQSPINIGIKAGANFTNFSSNPKDYSSKTASGFGVGAMARINLNRSYIQADLMYSEKSIKFESDLSSDKTKMKNIEIPVVYGYKLLKSPLYNLRVFGGGVYSVVLNDLSKGSVDNAFNEFDKSNIGYRVGAGVDLLKFTVDVSYDGGLNNVSKSFSSKPNTWFIAVGYKFL</sequence>
<feature type="signal peptide" evidence="1">
    <location>
        <begin position="1"/>
        <end position="21"/>
    </location>
</feature>
<proteinExistence type="predicted"/>
<reference evidence="3 4" key="1">
    <citation type="submission" date="2018-06" db="EMBL/GenBank/DDBJ databases">
        <authorList>
            <consortium name="Pathogen Informatics"/>
            <person name="Doyle S."/>
        </authorList>
    </citation>
    <scope>NUCLEOTIDE SEQUENCE [LARGE SCALE GENOMIC DNA]</scope>
    <source>
        <strain evidence="3 4">NCTC11179</strain>
    </source>
</reference>
<organism evidence="3 4">
    <name type="scientific">Myroides odoratus</name>
    <name type="common">Flavobacterium odoratum</name>
    <dbReference type="NCBI Taxonomy" id="256"/>
    <lineage>
        <taxon>Bacteria</taxon>
        <taxon>Pseudomonadati</taxon>
        <taxon>Bacteroidota</taxon>
        <taxon>Flavobacteriia</taxon>
        <taxon>Flavobacteriales</taxon>
        <taxon>Flavobacteriaceae</taxon>
        <taxon>Myroides</taxon>
    </lineage>
</organism>
<dbReference type="InterPro" id="IPR025665">
    <property type="entry name" value="Beta-barrel_OMP_2"/>
</dbReference>
<keyword evidence="4" id="KW-1185">Reference proteome</keyword>
<dbReference type="InterPro" id="IPR011250">
    <property type="entry name" value="OMP/PagP_B-barrel"/>
</dbReference>
<dbReference type="AlphaFoldDB" id="A0A378RIG7"/>
<dbReference type="SUPFAM" id="SSF56925">
    <property type="entry name" value="OMPA-like"/>
    <property type="match status" value="1"/>
</dbReference>
<evidence type="ECO:0000256" key="1">
    <source>
        <dbReference type="SAM" id="SignalP"/>
    </source>
</evidence>
<name>A0A378RIG7_MYROD</name>
<accession>A0A378RIG7</accession>
<keyword evidence="1" id="KW-0732">Signal</keyword>
<evidence type="ECO:0000259" key="2">
    <source>
        <dbReference type="Pfam" id="PF13568"/>
    </source>
</evidence>
<gene>
    <name evidence="3" type="ORF">NCTC11179_00278</name>
</gene>
<protein>
    <recommendedName>
        <fullName evidence="2">Outer membrane protein beta-barrel domain-containing protein</fullName>
    </recommendedName>
</protein>
<evidence type="ECO:0000313" key="4">
    <source>
        <dbReference type="Proteomes" id="UP000255024"/>
    </source>
</evidence>
<dbReference type="RefSeq" id="WP_115089833.1">
    <property type="nucleotide sequence ID" value="NZ_CP068107.1"/>
</dbReference>
<feature type="chain" id="PRO_5016805107" description="Outer membrane protein beta-barrel domain-containing protein" evidence="1">
    <location>
        <begin position="22"/>
        <end position="191"/>
    </location>
</feature>
<evidence type="ECO:0000313" key="3">
    <source>
        <dbReference type="EMBL" id="STZ26755.1"/>
    </source>
</evidence>
<dbReference type="Proteomes" id="UP000255024">
    <property type="component" value="Unassembled WGS sequence"/>
</dbReference>
<feature type="domain" description="Outer membrane protein beta-barrel" evidence="2">
    <location>
        <begin position="21"/>
        <end position="171"/>
    </location>
</feature>